<dbReference type="AlphaFoldDB" id="A0A4S8K3C0"/>
<dbReference type="PANTHER" id="PTHR12419:SF111">
    <property type="entry name" value="OVARIAN TUMOR DOMAIN-CONTAINING DEUBIQUITINATING ENZYME 9"/>
    <property type="match status" value="1"/>
</dbReference>
<dbReference type="Pfam" id="PF02338">
    <property type="entry name" value="OTU"/>
    <property type="match status" value="1"/>
</dbReference>
<evidence type="ECO:0000259" key="6">
    <source>
        <dbReference type="PROSITE" id="PS50802"/>
    </source>
</evidence>
<accession>A0A4S8K3C0</accession>
<protein>
    <recommendedName>
        <fullName evidence="3">ubiquitinyl hydrolase 1</fullName>
        <ecNumber evidence="3">3.4.19.12</ecNumber>
    </recommendedName>
</protein>
<keyword evidence="8" id="KW-1185">Reference proteome</keyword>
<dbReference type="GO" id="GO:0016579">
    <property type="term" value="P:protein deubiquitination"/>
    <property type="evidence" value="ECO:0007669"/>
    <property type="project" value="TreeGrafter"/>
</dbReference>
<comment type="similarity">
    <text evidence="2">Belongs to the peptidase C85 family.</text>
</comment>
<sequence>MSHFVDRFMCELSNWGTSDAVHKAKTVTCVTCHSSRSGVTSIHTKRKKPKHPFICCRFGSIPLLSSLYMRLMIMYEQDPDLVRWGLHLLLEPPSNSAYCATSSHDSTNDSGLHCADESESWEARDSVENDEVIARALQEELSQIAMAEASGPSLVTEEQFQESVLTQNWVASSTTGTLIEDLENMGASTSCSTSDEKLNCGENCLLELADDSFTLDGEVCKRLNHMTSIPHVPRINKGLPSVDEEISDHQRLTERLRLYDLVDLKVQGDGNCQFRALSDQLYRSPEHHKFVRQQVVDQLRSHPEIYDGYVPMSYDDYLKKMSKNGEWGDHVTLQAAADSYGVKIFILTSFKDTCYIEILPSVEKSKRVICLSFWAEVHYNSIYPEGELPVLEGKNKKRWWHFGF</sequence>
<dbReference type="InterPro" id="IPR038765">
    <property type="entry name" value="Papain-like_cys_pep_sf"/>
</dbReference>
<comment type="catalytic activity">
    <reaction evidence="1">
        <text>Thiol-dependent hydrolysis of ester, thioester, amide, peptide and isopeptide bonds formed by the C-terminal Gly of ubiquitin (a 76-residue protein attached to proteins as an intracellular targeting signal).</text>
        <dbReference type="EC" id="3.4.19.12"/>
    </reaction>
</comment>
<dbReference type="Gene3D" id="3.90.70.80">
    <property type="match status" value="1"/>
</dbReference>
<dbReference type="Proteomes" id="UP000317650">
    <property type="component" value="Chromosome 8"/>
</dbReference>
<dbReference type="FunFam" id="3.90.70.80:FF:000001">
    <property type="entry name" value="OTU domain-containing protein"/>
    <property type="match status" value="1"/>
</dbReference>
<organism evidence="7 8">
    <name type="scientific">Musa balbisiana</name>
    <name type="common">Banana</name>
    <dbReference type="NCBI Taxonomy" id="52838"/>
    <lineage>
        <taxon>Eukaryota</taxon>
        <taxon>Viridiplantae</taxon>
        <taxon>Streptophyta</taxon>
        <taxon>Embryophyta</taxon>
        <taxon>Tracheophyta</taxon>
        <taxon>Spermatophyta</taxon>
        <taxon>Magnoliopsida</taxon>
        <taxon>Liliopsida</taxon>
        <taxon>Zingiberales</taxon>
        <taxon>Musaceae</taxon>
        <taxon>Musa</taxon>
    </lineage>
</organism>
<evidence type="ECO:0000256" key="4">
    <source>
        <dbReference type="ARBA" id="ARBA00022786"/>
    </source>
</evidence>
<evidence type="ECO:0000313" key="7">
    <source>
        <dbReference type="EMBL" id="THU69272.1"/>
    </source>
</evidence>
<dbReference type="EMBL" id="PYDT01000002">
    <property type="protein sequence ID" value="THU69272.1"/>
    <property type="molecule type" value="Genomic_DNA"/>
</dbReference>
<dbReference type="InterPro" id="IPR003323">
    <property type="entry name" value="OTU_dom"/>
</dbReference>
<dbReference type="GO" id="GO:0004843">
    <property type="term" value="F:cysteine-type deubiquitinase activity"/>
    <property type="evidence" value="ECO:0007669"/>
    <property type="project" value="UniProtKB-EC"/>
</dbReference>
<dbReference type="PANTHER" id="PTHR12419">
    <property type="entry name" value="OTU DOMAIN CONTAINING PROTEIN"/>
    <property type="match status" value="1"/>
</dbReference>
<dbReference type="SUPFAM" id="SSF54001">
    <property type="entry name" value="Cysteine proteinases"/>
    <property type="match status" value="1"/>
</dbReference>
<dbReference type="EC" id="3.4.19.12" evidence="3"/>
<keyword evidence="4" id="KW-0833">Ubl conjugation pathway</keyword>
<evidence type="ECO:0000256" key="1">
    <source>
        <dbReference type="ARBA" id="ARBA00000707"/>
    </source>
</evidence>
<evidence type="ECO:0000256" key="5">
    <source>
        <dbReference type="ARBA" id="ARBA00022801"/>
    </source>
</evidence>
<feature type="domain" description="OTU" evidence="6">
    <location>
        <begin position="261"/>
        <end position="385"/>
    </location>
</feature>
<comment type="caution">
    <text evidence="7">The sequence shown here is derived from an EMBL/GenBank/DDBJ whole genome shotgun (WGS) entry which is preliminary data.</text>
</comment>
<evidence type="ECO:0000256" key="3">
    <source>
        <dbReference type="ARBA" id="ARBA00012759"/>
    </source>
</evidence>
<proteinExistence type="inferred from homology"/>
<reference evidence="7 8" key="1">
    <citation type="journal article" date="2019" name="Nat. Plants">
        <title>Genome sequencing of Musa balbisiana reveals subgenome evolution and function divergence in polyploid bananas.</title>
        <authorList>
            <person name="Yao X."/>
        </authorList>
    </citation>
    <scope>NUCLEOTIDE SEQUENCE [LARGE SCALE GENOMIC DNA]</scope>
    <source>
        <strain evidence="8">cv. DH-PKW</strain>
        <tissue evidence="7">Leaves</tissue>
    </source>
</reference>
<keyword evidence="5" id="KW-0378">Hydrolase</keyword>
<evidence type="ECO:0000313" key="8">
    <source>
        <dbReference type="Proteomes" id="UP000317650"/>
    </source>
</evidence>
<name>A0A4S8K3C0_MUSBA</name>
<dbReference type="CDD" id="cd22751">
    <property type="entry name" value="OTU_plant_OTU9-like"/>
    <property type="match status" value="1"/>
</dbReference>
<dbReference type="PROSITE" id="PS50802">
    <property type="entry name" value="OTU"/>
    <property type="match status" value="1"/>
</dbReference>
<gene>
    <name evidence="7" type="ORF">C4D60_Mb08t12700</name>
</gene>
<dbReference type="STRING" id="52838.A0A4S8K3C0"/>
<evidence type="ECO:0000256" key="2">
    <source>
        <dbReference type="ARBA" id="ARBA00010407"/>
    </source>
</evidence>
<dbReference type="InterPro" id="IPR050704">
    <property type="entry name" value="Peptidase_C85-like"/>
</dbReference>